<keyword evidence="3" id="KW-1185">Reference proteome</keyword>
<protein>
    <submittedName>
        <fullName evidence="2">Uncharacterized protein</fullName>
    </submittedName>
</protein>
<dbReference type="Proteomes" id="UP001196413">
    <property type="component" value="Unassembled WGS sequence"/>
</dbReference>
<accession>A0AAD5WHH9</accession>
<dbReference type="EMBL" id="JAHQIW010006666">
    <property type="protein sequence ID" value="KAJ1369743.1"/>
    <property type="molecule type" value="Genomic_DNA"/>
</dbReference>
<name>A0AAD5WHH9_PARTN</name>
<sequence>MASPLQNFSGSSLLSVADRPSNVSPNVRIEPSLMRAALLEKLNSARNSEETRQGSEFGSNKEIPFYAANELNEVYALRVLMRYGDTQRAVR</sequence>
<feature type="compositionally biased region" description="Polar residues" evidence="1">
    <location>
        <begin position="1"/>
        <end position="14"/>
    </location>
</feature>
<gene>
    <name evidence="2" type="ORF">KIN20_031289</name>
</gene>
<feature type="region of interest" description="Disordered" evidence="1">
    <location>
        <begin position="1"/>
        <end position="26"/>
    </location>
</feature>
<proteinExistence type="predicted"/>
<comment type="caution">
    <text evidence="2">The sequence shown here is derived from an EMBL/GenBank/DDBJ whole genome shotgun (WGS) entry which is preliminary data.</text>
</comment>
<evidence type="ECO:0000256" key="1">
    <source>
        <dbReference type="SAM" id="MobiDB-lite"/>
    </source>
</evidence>
<dbReference type="AlphaFoldDB" id="A0AAD5WHH9"/>
<evidence type="ECO:0000313" key="3">
    <source>
        <dbReference type="Proteomes" id="UP001196413"/>
    </source>
</evidence>
<organism evidence="2 3">
    <name type="scientific">Parelaphostrongylus tenuis</name>
    <name type="common">Meningeal worm</name>
    <dbReference type="NCBI Taxonomy" id="148309"/>
    <lineage>
        <taxon>Eukaryota</taxon>
        <taxon>Metazoa</taxon>
        <taxon>Ecdysozoa</taxon>
        <taxon>Nematoda</taxon>
        <taxon>Chromadorea</taxon>
        <taxon>Rhabditida</taxon>
        <taxon>Rhabditina</taxon>
        <taxon>Rhabditomorpha</taxon>
        <taxon>Strongyloidea</taxon>
        <taxon>Metastrongylidae</taxon>
        <taxon>Parelaphostrongylus</taxon>
    </lineage>
</organism>
<reference evidence="2" key="1">
    <citation type="submission" date="2021-06" db="EMBL/GenBank/DDBJ databases">
        <title>Parelaphostrongylus tenuis whole genome reference sequence.</title>
        <authorList>
            <person name="Garwood T.J."/>
            <person name="Larsen P.A."/>
            <person name="Fountain-Jones N.M."/>
            <person name="Garbe J.R."/>
            <person name="Macchietto M.G."/>
            <person name="Kania S.A."/>
            <person name="Gerhold R.W."/>
            <person name="Richards J.E."/>
            <person name="Wolf T.M."/>
        </authorList>
    </citation>
    <scope>NUCLEOTIDE SEQUENCE</scope>
    <source>
        <strain evidence="2">MNPRO001-30</strain>
        <tissue evidence="2">Meninges</tissue>
    </source>
</reference>
<evidence type="ECO:0000313" key="2">
    <source>
        <dbReference type="EMBL" id="KAJ1369743.1"/>
    </source>
</evidence>